<dbReference type="Pfam" id="PF07690">
    <property type="entry name" value="MFS_1"/>
    <property type="match status" value="1"/>
</dbReference>
<evidence type="ECO:0000256" key="7">
    <source>
        <dbReference type="SAM" id="Phobius"/>
    </source>
</evidence>
<dbReference type="FunFam" id="1.20.1250.20:FF:000001">
    <property type="entry name" value="Dicarboxylate MFS transporter"/>
    <property type="match status" value="1"/>
</dbReference>
<dbReference type="InterPro" id="IPR036259">
    <property type="entry name" value="MFS_trans_sf"/>
</dbReference>
<evidence type="ECO:0000313" key="10">
    <source>
        <dbReference type="Proteomes" id="UP000246145"/>
    </source>
</evidence>
<evidence type="ECO:0000256" key="5">
    <source>
        <dbReference type="ARBA" id="ARBA00022989"/>
    </source>
</evidence>
<feature type="transmembrane region" description="Helical" evidence="7">
    <location>
        <begin position="92"/>
        <end position="110"/>
    </location>
</feature>
<dbReference type="GO" id="GO:0022857">
    <property type="term" value="F:transmembrane transporter activity"/>
    <property type="evidence" value="ECO:0007669"/>
    <property type="project" value="InterPro"/>
</dbReference>
<feature type="transmembrane region" description="Helical" evidence="7">
    <location>
        <begin position="405"/>
        <end position="425"/>
    </location>
</feature>
<keyword evidence="4 7" id="KW-0812">Transmembrane</keyword>
<comment type="caution">
    <text evidence="9">The sequence shown here is derived from an EMBL/GenBank/DDBJ whole genome shotgun (WGS) entry which is preliminary data.</text>
</comment>
<dbReference type="RefSeq" id="WP_017524170.1">
    <property type="nucleotide sequence ID" value="NZ_JACCEX010000001.1"/>
</dbReference>
<dbReference type="PROSITE" id="PS50850">
    <property type="entry name" value="MFS"/>
    <property type="match status" value="1"/>
</dbReference>
<feature type="transmembrane region" description="Helical" evidence="7">
    <location>
        <begin position="56"/>
        <end position="80"/>
    </location>
</feature>
<feature type="transmembrane region" description="Helical" evidence="7">
    <location>
        <begin position="256"/>
        <end position="274"/>
    </location>
</feature>
<name>A0A2U1CQD2_9BURK</name>
<dbReference type="PANTHER" id="PTHR43045">
    <property type="entry name" value="SHIKIMATE TRANSPORTER"/>
    <property type="match status" value="1"/>
</dbReference>
<sequence length="454" mass="48212">MDTHSAKDGTEKKTSIRTVATASAIGTTIEWYDFLIYATAASLVLNTLFFPTHDPLVGKLLSIGTIGVGFFARPLGAIICSHFGDRLGRRSMLILTLSSMGVATMLIGLLPTYESIGIAAPILLVVCRLIQGLAVGGEWGGAVLMVTEHAPPNKRGFYGSIVQIGFPLGMALGTASFFGLAYLSDEQFMAWGWRVPFLASALLVVVGTFIRMHIDETPEFKRNAREGKLVRFPVIDAIKNHPKDLLLGLGARITEISWIYVITIFGLSYAVTNLGISRNLVLGAIALGAAVELITIPLFGAISDRLGRRPVYMLGCVAAIALAFPIFWGIETRDPVTVILSFVIGMSVGHGIMYGVQASFLSEMFPSNLRYSGASLGYQLAAPIGGGLVPVAAAALVGLSAGSTWTVSLLMIAIAAVTMLAIYYAKETAPGVVAAKNANASQDKAMPLMKKVTH</sequence>
<evidence type="ECO:0000256" key="4">
    <source>
        <dbReference type="ARBA" id="ARBA00022692"/>
    </source>
</evidence>
<evidence type="ECO:0000256" key="3">
    <source>
        <dbReference type="ARBA" id="ARBA00022475"/>
    </source>
</evidence>
<evidence type="ECO:0000256" key="2">
    <source>
        <dbReference type="ARBA" id="ARBA00022448"/>
    </source>
</evidence>
<feature type="transmembrane region" description="Helical" evidence="7">
    <location>
        <begin position="376"/>
        <end position="399"/>
    </location>
</feature>
<feature type="transmembrane region" description="Helical" evidence="7">
    <location>
        <begin position="311"/>
        <end position="330"/>
    </location>
</feature>
<dbReference type="InterPro" id="IPR011701">
    <property type="entry name" value="MFS"/>
</dbReference>
<evidence type="ECO:0000259" key="8">
    <source>
        <dbReference type="PROSITE" id="PS50850"/>
    </source>
</evidence>
<feature type="transmembrane region" description="Helical" evidence="7">
    <location>
        <begin position="31"/>
        <end position="50"/>
    </location>
</feature>
<dbReference type="OrthoDB" id="6766492at2"/>
<accession>A0A2U1CQD2</accession>
<dbReference type="Proteomes" id="UP000246145">
    <property type="component" value="Unassembled WGS sequence"/>
</dbReference>
<evidence type="ECO:0000256" key="1">
    <source>
        <dbReference type="ARBA" id="ARBA00004651"/>
    </source>
</evidence>
<proteinExistence type="predicted"/>
<dbReference type="PANTHER" id="PTHR43045:SF1">
    <property type="entry name" value="SHIKIMATE TRANSPORTER"/>
    <property type="match status" value="1"/>
</dbReference>
<keyword evidence="2" id="KW-0813">Transport</keyword>
<feature type="transmembrane region" description="Helical" evidence="7">
    <location>
        <begin position="336"/>
        <end position="356"/>
    </location>
</feature>
<keyword evidence="6 7" id="KW-0472">Membrane</keyword>
<dbReference type="InterPro" id="IPR020846">
    <property type="entry name" value="MFS_dom"/>
</dbReference>
<keyword evidence="10" id="KW-1185">Reference proteome</keyword>
<reference evidence="9 10" key="1">
    <citation type="submission" date="2018-04" db="EMBL/GenBank/DDBJ databases">
        <title>Genomic Encyclopedia of Type Strains, Phase IV (KMG-IV): sequencing the most valuable type-strain genomes for metagenomic binning, comparative biology and taxonomic classification.</title>
        <authorList>
            <person name="Goeker M."/>
        </authorList>
    </citation>
    <scope>NUCLEOTIDE SEQUENCE [LARGE SCALE GENOMIC DNA]</scope>
    <source>
        <strain evidence="9 10">DSM 10065</strain>
    </source>
</reference>
<dbReference type="CDD" id="cd17369">
    <property type="entry name" value="MFS_ShiA_like"/>
    <property type="match status" value="1"/>
</dbReference>
<dbReference type="GO" id="GO:0005886">
    <property type="term" value="C:plasma membrane"/>
    <property type="evidence" value="ECO:0007669"/>
    <property type="project" value="UniProtKB-SubCell"/>
</dbReference>
<dbReference type="Gene3D" id="1.20.1250.20">
    <property type="entry name" value="MFS general substrate transporter like domains"/>
    <property type="match status" value="2"/>
</dbReference>
<comment type="subcellular location">
    <subcellularLocation>
        <location evidence="1">Cell membrane</location>
        <topology evidence="1">Multi-pass membrane protein</topology>
    </subcellularLocation>
</comment>
<dbReference type="SUPFAM" id="SSF103473">
    <property type="entry name" value="MFS general substrate transporter"/>
    <property type="match status" value="1"/>
</dbReference>
<feature type="transmembrane region" description="Helical" evidence="7">
    <location>
        <begin position="195"/>
        <end position="214"/>
    </location>
</feature>
<evidence type="ECO:0000313" key="9">
    <source>
        <dbReference type="EMBL" id="PVY68021.1"/>
    </source>
</evidence>
<dbReference type="EMBL" id="QEKO01000001">
    <property type="protein sequence ID" value="PVY68021.1"/>
    <property type="molecule type" value="Genomic_DNA"/>
</dbReference>
<dbReference type="AlphaFoldDB" id="A0A2U1CQD2"/>
<feature type="transmembrane region" description="Helical" evidence="7">
    <location>
        <begin position="157"/>
        <end position="183"/>
    </location>
</feature>
<feature type="transmembrane region" description="Helical" evidence="7">
    <location>
        <begin position="280"/>
        <end position="299"/>
    </location>
</feature>
<keyword evidence="5 7" id="KW-1133">Transmembrane helix</keyword>
<evidence type="ECO:0000256" key="6">
    <source>
        <dbReference type="ARBA" id="ARBA00023136"/>
    </source>
</evidence>
<feature type="domain" description="Major facilitator superfamily (MFS) profile" evidence="8">
    <location>
        <begin position="19"/>
        <end position="430"/>
    </location>
</feature>
<keyword evidence="3" id="KW-1003">Cell membrane</keyword>
<dbReference type="STRING" id="1231391.GCA_000308195_01812"/>
<gene>
    <name evidence="9" type="ORF">C7440_0408</name>
</gene>
<organism evidence="9 10">
    <name type="scientific">Pusillimonas noertemannii</name>
    <dbReference type="NCBI Taxonomy" id="305977"/>
    <lineage>
        <taxon>Bacteria</taxon>
        <taxon>Pseudomonadati</taxon>
        <taxon>Pseudomonadota</taxon>
        <taxon>Betaproteobacteria</taxon>
        <taxon>Burkholderiales</taxon>
        <taxon>Alcaligenaceae</taxon>
        <taxon>Pusillimonas</taxon>
    </lineage>
</organism>
<protein>
    <submittedName>
        <fullName evidence="9">MHS family shikimate/dehydroshikimate transporter-like MFS transporter</fullName>
    </submittedName>
</protein>